<dbReference type="Pfam" id="PF17921">
    <property type="entry name" value="Integrase_H2C2"/>
    <property type="match status" value="1"/>
</dbReference>
<evidence type="ECO:0000256" key="3">
    <source>
        <dbReference type="ARBA" id="ARBA00022695"/>
    </source>
</evidence>
<dbReference type="InterPro" id="IPR041588">
    <property type="entry name" value="Integrase_H2C2"/>
</dbReference>
<evidence type="ECO:0000256" key="7">
    <source>
        <dbReference type="ARBA" id="ARBA00022918"/>
    </source>
</evidence>
<accession>A0A8J2RKQ4</accession>
<dbReference type="InterPro" id="IPR054465">
    <property type="entry name" value="Integrase_p58-like_C"/>
</dbReference>
<dbReference type="Pfam" id="PF17917">
    <property type="entry name" value="RT_RNaseH"/>
    <property type="match status" value="1"/>
</dbReference>
<dbReference type="PANTHER" id="PTHR37984">
    <property type="entry name" value="PROTEIN CBG26694"/>
    <property type="match status" value="1"/>
</dbReference>
<dbReference type="InterPro" id="IPR043502">
    <property type="entry name" value="DNA/RNA_pol_sf"/>
</dbReference>
<dbReference type="InterPro" id="IPR041373">
    <property type="entry name" value="RT_RNaseH"/>
</dbReference>
<evidence type="ECO:0000256" key="1">
    <source>
        <dbReference type="ARBA" id="ARBA00012493"/>
    </source>
</evidence>
<dbReference type="GO" id="GO:0042575">
    <property type="term" value="C:DNA polymerase complex"/>
    <property type="evidence" value="ECO:0007669"/>
    <property type="project" value="UniProtKB-ARBA"/>
</dbReference>
<dbReference type="GO" id="GO:0016787">
    <property type="term" value="F:hydrolase activity"/>
    <property type="evidence" value="ECO:0007669"/>
    <property type="project" value="UniProtKB-KW"/>
</dbReference>
<dbReference type="FunFam" id="3.30.420.10:FF:000032">
    <property type="entry name" value="Retrovirus-related Pol polyprotein from transposon 297-like Protein"/>
    <property type="match status" value="1"/>
</dbReference>
<dbReference type="Gene3D" id="1.10.340.70">
    <property type="match status" value="1"/>
</dbReference>
<evidence type="ECO:0000256" key="5">
    <source>
        <dbReference type="ARBA" id="ARBA00022759"/>
    </source>
</evidence>
<dbReference type="Gene3D" id="3.30.420.10">
    <property type="entry name" value="Ribonuclease H-like superfamily/Ribonuclease H"/>
    <property type="match status" value="1"/>
</dbReference>
<dbReference type="SUPFAM" id="SSF56672">
    <property type="entry name" value="DNA/RNA polymerases"/>
    <property type="match status" value="1"/>
</dbReference>
<dbReference type="InterPro" id="IPR000477">
    <property type="entry name" value="RT_dom"/>
</dbReference>
<organism evidence="10 11">
    <name type="scientific">Daphnia galeata</name>
    <dbReference type="NCBI Taxonomy" id="27404"/>
    <lineage>
        <taxon>Eukaryota</taxon>
        <taxon>Metazoa</taxon>
        <taxon>Ecdysozoa</taxon>
        <taxon>Arthropoda</taxon>
        <taxon>Crustacea</taxon>
        <taxon>Branchiopoda</taxon>
        <taxon>Diplostraca</taxon>
        <taxon>Cladocera</taxon>
        <taxon>Anomopoda</taxon>
        <taxon>Daphniidae</taxon>
        <taxon>Daphnia</taxon>
    </lineage>
</organism>
<dbReference type="FunFam" id="3.30.70.270:FF:000020">
    <property type="entry name" value="Transposon Tf2-6 polyprotein-like Protein"/>
    <property type="match status" value="1"/>
</dbReference>
<dbReference type="SUPFAM" id="SSF53098">
    <property type="entry name" value="Ribonuclease H-like"/>
    <property type="match status" value="1"/>
</dbReference>
<dbReference type="EC" id="2.7.7.49" evidence="1"/>
<keyword evidence="6" id="KW-0378">Hydrolase</keyword>
<evidence type="ECO:0000256" key="2">
    <source>
        <dbReference type="ARBA" id="ARBA00022679"/>
    </source>
</evidence>
<proteinExistence type="predicted"/>
<dbReference type="InterPro" id="IPR012337">
    <property type="entry name" value="RNaseH-like_sf"/>
</dbReference>
<protein>
    <recommendedName>
        <fullName evidence="1">RNA-directed DNA polymerase</fullName>
        <ecNumber evidence="1">2.7.7.49</ecNumber>
    </recommendedName>
</protein>
<dbReference type="InterPro" id="IPR043128">
    <property type="entry name" value="Rev_trsase/Diguanyl_cyclase"/>
</dbReference>
<evidence type="ECO:0000256" key="4">
    <source>
        <dbReference type="ARBA" id="ARBA00022722"/>
    </source>
</evidence>
<dbReference type="FunFam" id="1.10.340.70:FF:000001">
    <property type="entry name" value="Retrovirus-related Pol polyprotein from transposon gypsy-like Protein"/>
    <property type="match status" value="1"/>
</dbReference>
<dbReference type="EMBL" id="CAKKLH010000065">
    <property type="protein sequence ID" value="CAH0101711.1"/>
    <property type="molecule type" value="Genomic_DNA"/>
</dbReference>
<dbReference type="Pfam" id="PF00078">
    <property type="entry name" value="RVT_1"/>
    <property type="match status" value="1"/>
</dbReference>
<gene>
    <name evidence="10" type="ORF">DGAL_LOCUS4050</name>
</gene>
<comment type="caution">
    <text evidence="10">The sequence shown here is derived from an EMBL/GenBank/DDBJ whole genome shotgun (WGS) entry which is preliminary data.</text>
</comment>
<dbReference type="InterPro" id="IPR001584">
    <property type="entry name" value="Integrase_cat-core"/>
</dbReference>
<dbReference type="PROSITE" id="PS50878">
    <property type="entry name" value="RT_POL"/>
    <property type="match status" value="1"/>
</dbReference>
<keyword evidence="5" id="KW-0255">Endonuclease</keyword>
<keyword evidence="2" id="KW-0808">Transferase</keyword>
<dbReference type="GO" id="GO:0003676">
    <property type="term" value="F:nucleic acid binding"/>
    <property type="evidence" value="ECO:0007669"/>
    <property type="project" value="InterPro"/>
</dbReference>
<feature type="domain" description="Integrase catalytic" evidence="9">
    <location>
        <begin position="769"/>
        <end position="929"/>
    </location>
</feature>
<evidence type="ECO:0000259" key="9">
    <source>
        <dbReference type="PROSITE" id="PS50994"/>
    </source>
</evidence>
<reference evidence="10" key="1">
    <citation type="submission" date="2021-11" db="EMBL/GenBank/DDBJ databases">
        <authorList>
            <person name="Schell T."/>
        </authorList>
    </citation>
    <scope>NUCLEOTIDE SEQUENCE</scope>
    <source>
        <strain evidence="10">M5</strain>
    </source>
</reference>
<keyword evidence="7" id="KW-0695">RNA-directed DNA polymerase</keyword>
<evidence type="ECO:0000259" key="8">
    <source>
        <dbReference type="PROSITE" id="PS50878"/>
    </source>
</evidence>
<evidence type="ECO:0000256" key="6">
    <source>
        <dbReference type="ARBA" id="ARBA00022801"/>
    </source>
</evidence>
<dbReference type="CDD" id="cd01647">
    <property type="entry name" value="RT_LTR"/>
    <property type="match status" value="1"/>
</dbReference>
<keyword evidence="11" id="KW-1185">Reference proteome</keyword>
<dbReference type="GO" id="GO:0003964">
    <property type="term" value="F:RNA-directed DNA polymerase activity"/>
    <property type="evidence" value="ECO:0007669"/>
    <property type="project" value="UniProtKB-KW"/>
</dbReference>
<dbReference type="OrthoDB" id="6382339at2759"/>
<sequence>MLVEGEQPHESLKQEFIVVHGIVEDCILGLDALYEHRFMIDGHERCVYRVKESDQLPNRRDPFVLVASKLKLPPFSACVMESGGEGARVPPDLTLYLERNPRLPAGVRVDPFLTTDPNIGIFRIVVVNETNQSITLPPTTSIGRITFQKRQHIQRVSEAESVSVENFDLFKEVVPGIGVEFQDELRDLLISHQHSFAFKTSDLGHTDLVRHTIDTQGQGPIRQRAYRFSPHQRETAQEIIDELLRFKIIQPSLSPWAAPIVLVKKKTGDVRLCVDYRKLNAITKKDSFPLPRIDDVLDMLDGQKFFSTIDLAAGYWQIEMDDESKEKTAFIVDNNLYEWNRLAFGLTNAPGTFQRLMNFVLRGVLGKTCLVYLDDIIVFSRTKEEHFNNLRQIFKLLDEANLKMKLAKCEFLCKSVHYLGHIISGDGVAPDPAKVETLKNFSRPRTVVELQSFLGLASYYRRFIKDFSTIAHPLLQHTQGKPKPKDLIPWGEDEIKAFECLRTILITEPVLAFPDFSKEFLVHTDASNYGAGAVLSQMHGGKDKPIAYASRHFNKAELNYSTIEKEAAAVIFGIKRFRHYLQDKPFVIVSDHRPLQWLKTFKDETGRLGRWSIMLANTNYTVKESPANVVIINEQKKDLLCNDIYTYMKKGKLREDNRNPYPIWAKEIELYFTRDGVLCREGPPISSKRRRSPQIQVVVPLSLRKQLLEEYHDSPLSGHLATRRTRLRLEDKYYWPSLSDDVKTYCTACTVCALQRRSTLRAYLNPLELATRPFEVLGLDFMGPILPHSPLGNNHILVITDYFTKWVEVIPLKTTSALVTAKALMDRVVLYHGPPKTVVTDRGPNFTSELFSSLCKALNVKHLRTTAYHPQTNGLTERFNRTMVEMIRKYLEKGFSRWEDALGPVAFAYRNSVHSSTNETPYFLNHGRDPVLPIDHFLQVPNRTSTVPSDYKSQLLQRIHEAFVLVQRNLHQARAQQKEQYDKRVNEQLYEVGDKVLLNMKTPILGTSKKLIPRFIGPYRVTKVNSNKTVEIRESPGKQTQLVHINRLKPLCESMIWGDLPGVSFSDVENGLPITVSPASSPLPIIPEEPLPPATDDDLMNFDDSVIPPRPPTPPYPLLLSPPITALRLFVVFVFVLAISCPLNAFNATVCDCSEATNVGFLRFPDEECSFQPTEELPQPVEYALFSTIPEVKRFAGHICSMWEATTTVYKDFMQWNTVTNSRKPIPVDDAVCRLMRDTRICRGRPMEVAGNNIFSLGDYPYVESTWLRTATETFMNCRLEEVTLQSECANCTISSPLGDIPETLPCQARLVEAGEGQLYKGDNSTTLRVRDPNKQLDFIYTPATIDVCSTIGNRSTYHAVLGMEQVAITVRILPNKTASTDYVRYIGRDRQGNPVNMTSNLTWAEIEYASHTQYSRDLATELSNHLAKEIRNLQCEQRRSAHQAAISTAQYNGWLAAAYLDLPLCSKLLAVGASPTILRCTPNNYTFEPVFTNCGPQPRTGNSTSYSTINSEGWELTKFTECYWHANVVNFNGRAHTFRNNTWAPVNPNIVMHGRRLIDTFQLEVDNSFGPLRELHPAIASHPLSSSKIMADILSYVQMGYSTNLSGDRHVETILVNPREKESISFAARVGNWLKNFGILSGVGMTVALAFRFCGLGTCLGAYIPCLRYCNPFSWLASMPRPTQDIETGREITRAAAPVTIVNVPPQNSSGFPCATNGIAKC</sequence>
<dbReference type="Pfam" id="PF22938">
    <property type="entry name" value="Integrase_p58_C"/>
    <property type="match status" value="1"/>
</dbReference>
<name>A0A8J2RKQ4_9CRUS</name>
<dbReference type="InterPro" id="IPR050951">
    <property type="entry name" value="Retrovirus_Pol_polyprotein"/>
</dbReference>
<dbReference type="GO" id="GO:0015074">
    <property type="term" value="P:DNA integration"/>
    <property type="evidence" value="ECO:0007669"/>
    <property type="project" value="InterPro"/>
</dbReference>
<feature type="domain" description="Reverse transcriptase" evidence="8">
    <location>
        <begin position="244"/>
        <end position="423"/>
    </location>
</feature>
<dbReference type="Pfam" id="PF00665">
    <property type="entry name" value="rve"/>
    <property type="match status" value="1"/>
</dbReference>
<dbReference type="Proteomes" id="UP000789390">
    <property type="component" value="Unassembled WGS sequence"/>
</dbReference>
<dbReference type="InterPro" id="IPR036397">
    <property type="entry name" value="RNaseH_sf"/>
</dbReference>
<dbReference type="CDD" id="cd09274">
    <property type="entry name" value="RNase_HI_RT_Ty3"/>
    <property type="match status" value="1"/>
</dbReference>
<dbReference type="PROSITE" id="PS50994">
    <property type="entry name" value="INTEGRASE"/>
    <property type="match status" value="1"/>
</dbReference>
<dbReference type="GO" id="GO:0004519">
    <property type="term" value="F:endonuclease activity"/>
    <property type="evidence" value="ECO:0007669"/>
    <property type="project" value="UniProtKB-KW"/>
</dbReference>
<keyword evidence="4" id="KW-0540">Nuclease</keyword>
<keyword evidence="3" id="KW-0548">Nucleotidyltransferase</keyword>
<dbReference type="Gene3D" id="3.10.10.10">
    <property type="entry name" value="HIV Type 1 Reverse Transcriptase, subunit A, domain 1"/>
    <property type="match status" value="1"/>
</dbReference>
<dbReference type="PANTHER" id="PTHR37984:SF5">
    <property type="entry name" value="PROTEIN NYNRIN-LIKE"/>
    <property type="match status" value="1"/>
</dbReference>
<dbReference type="Gene3D" id="3.30.70.270">
    <property type="match status" value="2"/>
</dbReference>
<evidence type="ECO:0000313" key="10">
    <source>
        <dbReference type="EMBL" id="CAH0101711.1"/>
    </source>
</evidence>
<evidence type="ECO:0000313" key="11">
    <source>
        <dbReference type="Proteomes" id="UP000789390"/>
    </source>
</evidence>